<dbReference type="Proteomes" id="UP000070260">
    <property type="component" value="Chromosome"/>
</dbReference>
<dbReference type="Pfam" id="PF14072">
    <property type="entry name" value="DndB"/>
    <property type="match status" value="1"/>
</dbReference>
<dbReference type="InterPro" id="IPR017642">
    <property type="entry name" value="DNA_S_mod_DndB"/>
</dbReference>
<reference evidence="1 2" key="1">
    <citation type="journal article" date="2016" name="PLoS ONE">
        <title>Plasmid Characterization and Chromosome Analysis of Two netF+ Clostridium perfringens Isolates Associated with Foal and Canine Necrotizing Enteritis.</title>
        <authorList>
            <person name="Mehdizadeh Gohari I."/>
            <person name="Kropinski A.M."/>
            <person name="Weese S.J."/>
            <person name="Parreira V.R."/>
            <person name="Whitehead A.E."/>
            <person name="Boerlin P."/>
            <person name="Prescott J.F."/>
        </authorList>
    </citation>
    <scope>NUCLEOTIDE SEQUENCE [LARGE SCALE GENOMIC DNA]</scope>
    <source>
        <strain evidence="1 2">JP838</strain>
    </source>
</reference>
<dbReference type="PATRIC" id="fig|1502.177.peg.1741"/>
<gene>
    <name evidence="1" type="ORF">JFP838_08490</name>
</gene>
<dbReference type="OrthoDB" id="2399905at2"/>
<evidence type="ECO:0000313" key="1">
    <source>
        <dbReference type="EMBL" id="AMN35783.1"/>
    </source>
</evidence>
<organism evidence="1 2">
    <name type="scientific">Clostridium perfringens</name>
    <dbReference type="NCBI Taxonomy" id="1502"/>
    <lineage>
        <taxon>Bacteria</taxon>
        <taxon>Bacillati</taxon>
        <taxon>Bacillota</taxon>
        <taxon>Clostridia</taxon>
        <taxon>Eubacteriales</taxon>
        <taxon>Clostridiaceae</taxon>
        <taxon>Clostridium</taxon>
    </lineage>
</organism>
<dbReference type="EMBL" id="CP010994">
    <property type="protein sequence ID" value="AMN35783.1"/>
    <property type="molecule type" value="Genomic_DNA"/>
</dbReference>
<sequence length="331" mass="39075">MREFDAIKIDEIKLDNNTENSNIYILKVSYSDLDKLFKIGNISINREVEEERAKKMSEYIKDKNSFYPTIVAATNTKNLINYNENLKTISVKLLGENDKFIVIDGQHRFKSIVGLTEKFDNRYQSVLLIDNINDFQQRKIFIDINDTPKKVTTGTKLRFKKNIENYITLSFLNFDEDILDYIDMDENQAGKNETIPYKYLYRFNEKLLKVLSNNFNKEKILLSEIDNTYMEDLLLINSKIKELIVDELKNESIIKYEVFYIELGLKCSNELNRYFSENKKIDETKIGEIIQKVDNIKISIKDISDRFLQKKCKNQSDRKNAIEEILGEYWG</sequence>
<protein>
    <recommendedName>
        <fullName evidence="3">DGQHR domain-containing protein</fullName>
    </recommendedName>
</protein>
<name>A0A127EIP5_CLOPF</name>
<dbReference type="AlphaFoldDB" id="A0A127EIP5"/>
<proteinExistence type="predicted"/>
<evidence type="ECO:0008006" key="3">
    <source>
        <dbReference type="Google" id="ProtNLM"/>
    </source>
</evidence>
<evidence type="ECO:0000313" key="2">
    <source>
        <dbReference type="Proteomes" id="UP000070260"/>
    </source>
</evidence>
<dbReference type="RefSeq" id="WP_061428147.1">
    <property type="nucleotide sequence ID" value="NZ_CATNZO010000001.1"/>
</dbReference>
<accession>A0A127EIP5</accession>